<dbReference type="RefSeq" id="WP_241550330.1">
    <property type="nucleotide sequence ID" value="NZ_JANCNS010000001.1"/>
</dbReference>
<dbReference type="InterPro" id="IPR029044">
    <property type="entry name" value="Nucleotide-diphossugar_trans"/>
</dbReference>
<dbReference type="SUPFAM" id="SSF53448">
    <property type="entry name" value="Nucleotide-diphospho-sugar transferases"/>
    <property type="match status" value="1"/>
</dbReference>
<name>A0A9X2I2V1_9FLAO</name>
<accession>A0A9X2I2V1</accession>
<evidence type="ECO:0000259" key="1">
    <source>
        <dbReference type="Pfam" id="PF00535"/>
    </source>
</evidence>
<evidence type="ECO:0000313" key="2">
    <source>
        <dbReference type="EMBL" id="MCP9198317.1"/>
    </source>
</evidence>
<feature type="domain" description="Glycosyltransferase 2-like" evidence="1">
    <location>
        <begin position="8"/>
        <end position="126"/>
    </location>
</feature>
<dbReference type="Proteomes" id="UP001155280">
    <property type="component" value="Unassembled WGS sequence"/>
</dbReference>
<dbReference type="InterPro" id="IPR001173">
    <property type="entry name" value="Glyco_trans_2-like"/>
</dbReference>
<proteinExistence type="predicted"/>
<dbReference type="CDD" id="cd04186">
    <property type="entry name" value="GT_2_like_c"/>
    <property type="match status" value="1"/>
</dbReference>
<sequence>MITQKIIIVIVTYNGMPWIDKCLRSSSNFKVIVVDNCSSDGTSDHIKSNYPDVELIQQQKNLGFGAANNIGISKALREGADFVFLLNQDAYLEEGVLEKMIDVAKKNPEYGVLSPIHLKGNGRGLEPVFSYYLHKENDNGLFSDLILQKSTKDIYDISMVNAAAWLIPRKTFETIGGFQPLFFLYGEDDNYCQRVWYHGFKVGVVVNCFIRHDSNNNYHIYPVKGTKKYYEKFLNRIKVDYADVNSERYKRVKNLGSFYFKKAIVSLFQNDFESFKANLKKREIVNGLDFAKQIEKDRAKGMHYL</sequence>
<dbReference type="Gene3D" id="3.90.550.10">
    <property type="entry name" value="Spore Coat Polysaccharide Biosynthesis Protein SpsA, Chain A"/>
    <property type="match status" value="1"/>
</dbReference>
<comment type="caution">
    <text evidence="2">The sequence shown here is derived from an EMBL/GenBank/DDBJ whole genome shotgun (WGS) entry which is preliminary data.</text>
</comment>
<keyword evidence="3" id="KW-1185">Reference proteome</keyword>
<reference evidence="2" key="1">
    <citation type="submission" date="2022-07" db="EMBL/GenBank/DDBJ databases">
        <title>Gramela sediminis sp. nov., isolated from deep-sea sediment of the Indian Ocean.</title>
        <authorList>
            <person name="Shi H."/>
        </authorList>
    </citation>
    <scope>NUCLEOTIDE SEQUENCE</scope>
    <source>
        <strain evidence="2">GC03-9</strain>
    </source>
</reference>
<gene>
    <name evidence="2" type="ORF">MKO06_00245</name>
</gene>
<dbReference type="AlphaFoldDB" id="A0A9X2I2V1"/>
<dbReference type="PANTHER" id="PTHR43179:SF7">
    <property type="entry name" value="RHAMNOSYLTRANSFERASE WBBL"/>
    <property type="match status" value="1"/>
</dbReference>
<protein>
    <submittedName>
        <fullName evidence="2">Glycosyltransferase family 2 protein</fullName>
    </submittedName>
</protein>
<evidence type="ECO:0000313" key="3">
    <source>
        <dbReference type="Proteomes" id="UP001155280"/>
    </source>
</evidence>
<dbReference type="Pfam" id="PF00535">
    <property type="entry name" value="Glycos_transf_2"/>
    <property type="match status" value="1"/>
</dbReference>
<organism evidence="2 3">
    <name type="scientific">Christiangramia oceanisediminis</name>
    <dbReference type="NCBI Taxonomy" id="2920386"/>
    <lineage>
        <taxon>Bacteria</taxon>
        <taxon>Pseudomonadati</taxon>
        <taxon>Bacteroidota</taxon>
        <taxon>Flavobacteriia</taxon>
        <taxon>Flavobacteriales</taxon>
        <taxon>Flavobacteriaceae</taxon>
        <taxon>Christiangramia</taxon>
    </lineage>
</organism>
<dbReference type="PANTHER" id="PTHR43179">
    <property type="entry name" value="RHAMNOSYLTRANSFERASE WBBL"/>
    <property type="match status" value="1"/>
</dbReference>
<dbReference type="EMBL" id="JANCNS010000001">
    <property type="protein sequence ID" value="MCP9198317.1"/>
    <property type="molecule type" value="Genomic_DNA"/>
</dbReference>